<dbReference type="EMBL" id="OM869586">
    <property type="protein sequence ID" value="UPW41373.1"/>
    <property type="molecule type" value="Genomic_DNA"/>
</dbReference>
<protein>
    <submittedName>
        <fullName evidence="1">Uncharacterized protein</fullName>
    </submittedName>
</protein>
<accession>A0A976N2N2</accession>
<proteinExistence type="predicted"/>
<name>A0A976N2N2_9VIRU</name>
<organism evidence="1">
    <name type="scientific">Dipodfec virus UA06Rod_21</name>
    <dbReference type="NCBI Taxonomy" id="2929321"/>
    <lineage>
        <taxon>Viruses</taxon>
        <taxon>Monodnaviria</taxon>
        <taxon>Sangervirae</taxon>
        <taxon>Phixviricota</taxon>
        <taxon>Malgrandaviricetes</taxon>
        <taxon>Petitvirales</taxon>
        <taxon>Microviridae</taxon>
    </lineage>
</organism>
<sequence length="100" mass="11512">MSDLKKDVQAIEEFLSQKSIYGNFTKKDEPEFEYLCRALNKAGVELAKAQELCTFRELVMRFHNAKLDAFIHGIEIDKTLIEAIEEKIAIYIEQTKQGGK</sequence>
<reference evidence="1" key="1">
    <citation type="submission" date="2022-02" db="EMBL/GenBank/DDBJ databases">
        <title>Towards deciphering the DNA virus diversity associated with rodent species in the families Cricetidae and Heteromyidae.</title>
        <authorList>
            <person name="Lund M."/>
            <person name="Larsen B.B."/>
            <person name="Gryseels S."/>
            <person name="Kraberger S."/>
            <person name="Rowsey D.M."/>
            <person name="Steger L."/>
            <person name="Yule K.M."/>
            <person name="Upham N.S."/>
            <person name="Worobey M."/>
            <person name="Van Doorslaer K."/>
            <person name="Varsani A."/>
        </authorList>
    </citation>
    <scope>NUCLEOTIDE SEQUENCE</scope>
    <source>
        <strain evidence="1">UA06Rod_21</strain>
    </source>
</reference>
<evidence type="ECO:0000313" key="1">
    <source>
        <dbReference type="EMBL" id="UPW41373.1"/>
    </source>
</evidence>